<dbReference type="Pfam" id="PF00069">
    <property type="entry name" value="Pkinase"/>
    <property type="match status" value="1"/>
</dbReference>
<evidence type="ECO:0000313" key="8">
    <source>
        <dbReference type="Proteomes" id="UP000075714"/>
    </source>
</evidence>
<evidence type="ECO:0000313" key="7">
    <source>
        <dbReference type="EMBL" id="KXZ54421.1"/>
    </source>
</evidence>
<dbReference type="PROSITE" id="PS00108">
    <property type="entry name" value="PROTEIN_KINASE_ST"/>
    <property type="match status" value="1"/>
</dbReference>
<dbReference type="PROSITE" id="PS50011">
    <property type="entry name" value="PROTEIN_KINASE_DOM"/>
    <property type="match status" value="1"/>
</dbReference>
<dbReference type="EMBL" id="LSYV01000006">
    <property type="protein sequence ID" value="KXZ54421.1"/>
    <property type="molecule type" value="Genomic_DNA"/>
</dbReference>
<comment type="caution">
    <text evidence="7">The sequence shown here is derived from an EMBL/GenBank/DDBJ whole genome shotgun (WGS) entry which is preliminary data.</text>
</comment>
<keyword evidence="8" id="KW-1185">Reference proteome</keyword>
<dbReference type="InterPro" id="IPR000719">
    <property type="entry name" value="Prot_kinase_dom"/>
</dbReference>
<keyword evidence="1" id="KW-0808">Transferase</keyword>
<evidence type="ECO:0000256" key="1">
    <source>
        <dbReference type="ARBA" id="ARBA00022679"/>
    </source>
</evidence>
<keyword evidence="3" id="KW-0418">Kinase</keyword>
<evidence type="ECO:0000256" key="4">
    <source>
        <dbReference type="ARBA" id="ARBA00022840"/>
    </source>
</evidence>
<evidence type="ECO:0000256" key="5">
    <source>
        <dbReference type="PROSITE-ProRule" id="PRU10141"/>
    </source>
</evidence>
<dbReference type="InterPro" id="IPR051681">
    <property type="entry name" value="Ser/Thr_Kinases-Pseudokinases"/>
</dbReference>
<keyword evidence="2 5" id="KW-0547">Nucleotide-binding</keyword>
<dbReference type="PANTHER" id="PTHR44329:SF214">
    <property type="entry name" value="PROTEIN KINASE DOMAIN-CONTAINING PROTEIN"/>
    <property type="match status" value="1"/>
</dbReference>
<dbReference type="InterPro" id="IPR008271">
    <property type="entry name" value="Ser/Thr_kinase_AS"/>
</dbReference>
<dbReference type="PANTHER" id="PTHR44329">
    <property type="entry name" value="SERINE/THREONINE-PROTEIN KINASE TNNI3K-RELATED"/>
    <property type="match status" value="1"/>
</dbReference>
<feature type="domain" description="Protein kinase" evidence="6">
    <location>
        <begin position="214"/>
        <end position="529"/>
    </location>
</feature>
<dbReference type="Proteomes" id="UP000075714">
    <property type="component" value="Unassembled WGS sequence"/>
</dbReference>
<reference evidence="8" key="1">
    <citation type="journal article" date="2016" name="Nat. Commun.">
        <title>The Gonium pectorale genome demonstrates co-option of cell cycle regulation during the evolution of multicellularity.</title>
        <authorList>
            <person name="Hanschen E.R."/>
            <person name="Marriage T.N."/>
            <person name="Ferris P.J."/>
            <person name="Hamaji T."/>
            <person name="Toyoda A."/>
            <person name="Fujiyama A."/>
            <person name="Neme R."/>
            <person name="Noguchi H."/>
            <person name="Minakuchi Y."/>
            <person name="Suzuki M."/>
            <person name="Kawai-Toyooka H."/>
            <person name="Smith D.R."/>
            <person name="Sparks H."/>
            <person name="Anderson J."/>
            <person name="Bakaric R."/>
            <person name="Luria V."/>
            <person name="Karger A."/>
            <person name="Kirschner M.W."/>
            <person name="Durand P.M."/>
            <person name="Michod R.E."/>
            <person name="Nozaki H."/>
            <person name="Olson B.J."/>
        </authorList>
    </citation>
    <scope>NUCLEOTIDE SEQUENCE [LARGE SCALE GENOMIC DNA]</scope>
    <source>
        <strain evidence="8">NIES-2863</strain>
    </source>
</reference>
<dbReference type="GO" id="GO:0005524">
    <property type="term" value="F:ATP binding"/>
    <property type="evidence" value="ECO:0007669"/>
    <property type="project" value="UniProtKB-UniRule"/>
</dbReference>
<dbReference type="OrthoDB" id="248923at2759"/>
<accession>A0A150GX29</accession>
<protein>
    <recommendedName>
        <fullName evidence="6">Protein kinase domain-containing protein</fullName>
    </recommendedName>
</protein>
<dbReference type="SUPFAM" id="SSF56112">
    <property type="entry name" value="Protein kinase-like (PK-like)"/>
    <property type="match status" value="1"/>
</dbReference>
<evidence type="ECO:0000256" key="2">
    <source>
        <dbReference type="ARBA" id="ARBA00022741"/>
    </source>
</evidence>
<organism evidence="7 8">
    <name type="scientific">Gonium pectorale</name>
    <name type="common">Green alga</name>
    <dbReference type="NCBI Taxonomy" id="33097"/>
    <lineage>
        <taxon>Eukaryota</taxon>
        <taxon>Viridiplantae</taxon>
        <taxon>Chlorophyta</taxon>
        <taxon>core chlorophytes</taxon>
        <taxon>Chlorophyceae</taxon>
        <taxon>CS clade</taxon>
        <taxon>Chlamydomonadales</taxon>
        <taxon>Volvocaceae</taxon>
        <taxon>Gonium</taxon>
    </lineage>
</organism>
<dbReference type="InterPro" id="IPR017441">
    <property type="entry name" value="Protein_kinase_ATP_BS"/>
</dbReference>
<dbReference type="Gene3D" id="3.30.200.20">
    <property type="entry name" value="Phosphorylase Kinase, domain 1"/>
    <property type="match status" value="1"/>
</dbReference>
<dbReference type="Gene3D" id="1.10.510.10">
    <property type="entry name" value="Transferase(Phosphotransferase) domain 1"/>
    <property type="match status" value="1"/>
</dbReference>
<keyword evidence="4 5" id="KW-0067">ATP-binding</keyword>
<evidence type="ECO:0000259" key="6">
    <source>
        <dbReference type="PROSITE" id="PS50011"/>
    </source>
</evidence>
<dbReference type="AlphaFoldDB" id="A0A150GX29"/>
<gene>
    <name evidence="7" type="ORF">GPECTOR_5g75</name>
</gene>
<dbReference type="STRING" id="33097.A0A150GX29"/>
<evidence type="ECO:0000256" key="3">
    <source>
        <dbReference type="ARBA" id="ARBA00022777"/>
    </source>
</evidence>
<feature type="binding site" evidence="5">
    <location>
        <position position="241"/>
    </location>
    <ligand>
        <name>ATP</name>
        <dbReference type="ChEBI" id="CHEBI:30616"/>
    </ligand>
</feature>
<name>A0A150GX29_GONPE</name>
<sequence>MSVEVRSGRELAAAVADVRVGTALILGNITIADTDWEELPNPVAVMRNLTIMGPHEQREDWPVFDMGFVQGKGQDASSVPGACLPPVDEVVSVSTNPRPERIPGNSSQVWLPPWPGCANDSSAPLMRRCWPGAALHEGAYFASEVDEYGKPVQAAYILWLAHTYLLSPTTLVGIGTAASLLALELAPVTPATPLAPGVALGVTLGPPGCGCDVELCGPTVGKGTGGRVVLGRYRGEAVAVKILDGGLLLMGQAAGQGPTAWPPPAAAAAAATAATRQELPPPAEAAVVAATGRGIGSNGVDGCLAQELAVLARCQQHPNIVRLLAANVQPPHVCLVLELMDTSLERVMYGGPKGPVLLPLETVLHIAIQVAQALSYLHPTVIHRDLKPSNVLISQQPDGRLPVVKLADFGLSRLAHTVQVVTRNVEVGTVPYMAPEAFDVANNVISDRLDVYAFGVILWEMLSSCQPWQGMNPVQIAVMVAFHQARPPLAVLDTPRCPPKLRSLMRACWERDPARRPAAAEILKVLALVQETKETAECVYLQADQ</sequence>
<dbReference type="InterPro" id="IPR011009">
    <property type="entry name" value="Kinase-like_dom_sf"/>
</dbReference>
<dbReference type="GO" id="GO:0004674">
    <property type="term" value="F:protein serine/threonine kinase activity"/>
    <property type="evidence" value="ECO:0007669"/>
    <property type="project" value="TreeGrafter"/>
</dbReference>
<dbReference type="PROSITE" id="PS00107">
    <property type="entry name" value="PROTEIN_KINASE_ATP"/>
    <property type="match status" value="1"/>
</dbReference>
<dbReference type="SMART" id="SM00220">
    <property type="entry name" value="S_TKc"/>
    <property type="match status" value="1"/>
</dbReference>
<proteinExistence type="predicted"/>